<dbReference type="RefSeq" id="WP_342831202.1">
    <property type="nucleotide sequence ID" value="NZ_JBANDC010000019.1"/>
</dbReference>
<dbReference type="Proteomes" id="UP001495910">
    <property type="component" value="Unassembled WGS sequence"/>
</dbReference>
<dbReference type="PROSITE" id="PS51755">
    <property type="entry name" value="OMPR_PHOB"/>
    <property type="match status" value="1"/>
</dbReference>
<name>A0ABU9Q1M1_9BURK</name>
<dbReference type="InterPro" id="IPR011990">
    <property type="entry name" value="TPR-like_helical_dom_sf"/>
</dbReference>
<dbReference type="InterPro" id="IPR036388">
    <property type="entry name" value="WH-like_DNA-bd_sf"/>
</dbReference>
<reference evidence="4 5" key="1">
    <citation type="submission" date="2024-02" db="EMBL/GenBank/DDBJ databases">
        <title>Draft genome sequence of Collimonas sp. strain H4R21, an effective mineral-weathering bacterial strain isolated from the beech rhizosphere.</title>
        <authorList>
            <person name="Morin E."/>
            <person name="Uroz S."/>
            <person name="Leveau J.H.J."/>
            <person name="Kumar R."/>
            <person name="Rey M.W."/>
            <person name="Pham J."/>
        </authorList>
    </citation>
    <scope>NUCLEOTIDE SEQUENCE [LARGE SCALE GENOMIC DNA]</scope>
    <source>
        <strain evidence="4 5">H4R21</strain>
    </source>
</reference>
<keyword evidence="1 2" id="KW-0238">DNA-binding</keyword>
<keyword evidence="5" id="KW-1185">Reference proteome</keyword>
<evidence type="ECO:0000259" key="3">
    <source>
        <dbReference type="PROSITE" id="PS51755"/>
    </source>
</evidence>
<feature type="domain" description="OmpR/PhoB-type" evidence="3">
    <location>
        <begin position="28"/>
        <end position="126"/>
    </location>
</feature>
<dbReference type="SUPFAM" id="SSF48452">
    <property type="entry name" value="TPR-like"/>
    <property type="match status" value="1"/>
</dbReference>
<evidence type="ECO:0000256" key="2">
    <source>
        <dbReference type="PROSITE-ProRule" id="PRU01091"/>
    </source>
</evidence>
<proteinExistence type="predicted"/>
<dbReference type="InterPro" id="IPR016032">
    <property type="entry name" value="Sig_transdc_resp-reg_C-effctor"/>
</dbReference>
<evidence type="ECO:0000313" key="5">
    <source>
        <dbReference type="Proteomes" id="UP001495910"/>
    </source>
</evidence>
<feature type="DNA-binding region" description="OmpR/PhoB-type" evidence="2">
    <location>
        <begin position="28"/>
        <end position="126"/>
    </location>
</feature>
<evidence type="ECO:0000256" key="1">
    <source>
        <dbReference type="ARBA" id="ARBA00023125"/>
    </source>
</evidence>
<gene>
    <name evidence="4" type="ORF">V8G57_21945</name>
</gene>
<organism evidence="4 5">
    <name type="scientific">Collimonas rhizosphaerae</name>
    <dbReference type="NCBI Taxonomy" id="3126357"/>
    <lineage>
        <taxon>Bacteria</taxon>
        <taxon>Pseudomonadati</taxon>
        <taxon>Pseudomonadota</taxon>
        <taxon>Betaproteobacteria</taxon>
        <taxon>Burkholderiales</taxon>
        <taxon>Oxalobacteraceae</taxon>
        <taxon>Collimonas</taxon>
    </lineage>
</organism>
<dbReference type="SUPFAM" id="SSF46894">
    <property type="entry name" value="C-terminal effector domain of the bipartite response regulators"/>
    <property type="match status" value="1"/>
</dbReference>
<sequence length="468" mass="51696">MSDANLAVDDCKNCMKYFGSLEMHNSSGALADIDPVSAGFATDRDGFVSYKNSLLFLPPKERGAFRLLLNAWPKIVSKEDFSKNVWAGRMSDESLARCITQLRRALSSLGVVQIDSFYGQGYRLAILSDKVRRLSGAPATVPPHKSDAVKPHAALVEACIHARQLLERRSQDAFSQAEAILKNVIVKAPDYMMAKLLLAQYVAERGFFDANIQRSQIDDALGLLRHVQEAEPYLQGLQSLTGHLLDCKWHFDEARGAHEQALQMSPDDDVAYYRYGYHLIYTNASSEAVDAFRFAAQLNPFSPNIATMLVRACACANMDPAEVLAQARSAYSSHPDSPWTYVNLLYTLAWVDPQPEVAHAARHFVQKNRYAHALTSRAVAYVLARCGDHAGALEVIEKHSSVHGIHLAALVAMGMLDEAMIKVKAAAETGFGVLPFLLNVPENSALKQHPDYPQVHAKVFSRMPGKQI</sequence>
<dbReference type="Gene3D" id="1.10.10.10">
    <property type="entry name" value="Winged helix-like DNA-binding domain superfamily/Winged helix DNA-binding domain"/>
    <property type="match status" value="1"/>
</dbReference>
<accession>A0ABU9Q1M1</accession>
<dbReference type="SMART" id="SM00862">
    <property type="entry name" value="Trans_reg_C"/>
    <property type="match status" value="1"/>
</dbReference>
<protein>
    <submittedName>
        <fullName evidence="4">Winged helix-turn-helix domain-containing protein</fullName>
    </submittedName>
</protein>
<dbReference type="InterPro" id="IPR001867">
    <property type="entry name" value="OmpR/PhoB-type_DNA-bd"/>
</dbReference>
<comment type="caution">
    <text evidence="4">The sequence shown here is derived from an EMBL/GenBank/DDBJ whole genome shotgun (WGS) entry which is preliminary data.</text>
</comment>
<dbReference type="EMBL" id="JBANDC010000019">
    <property type="protein sequence ID" value="MEM4990067.1"/>
    <property type="molecule type" value="Genomic_DNA"/>
</dbReference>
<dbReference type="Pfam" id="PF00486">
    <property type="entry name" value="Trans_reg_C"/>
    <property type="match status" value="1"/>
</dbReference>
<evidence type="ECO:0000313" key="4">
    <source>
        <dbReference type="EMBL" id="MEM4990067.1"/>
    </source>
</evidence>
<dbReference type="Gene3D" id="1.25.40.10">
    <property type="entry name" value="Tetratricopeptide repeat domain"/>
    <property type="match status" value="1"/>
</dbReference>